<reference evidence="1" key="1">
    <citation type="journal article" date="2014" name="Front. Microbiol.">
        <title>High frequency of phylogenetically diverse reductive dehalogenase-homologous genes in deep subseafloor sedimentary metagenomes.</title>
        <authorList>
            <person name="Kawai M."/>
            <person name="Futagami T."/>
            <person name="Toyoda A."/>
            <person name="Takaki Y."/>
            <person name="Nishi S."/>
            <person name="Hori S."/>
            <person name="Arai W."/>
            <person name="Tsubouchi T."/>
            <person name="Morono Y."/>
            <person name="Uchiyama I."/>
            <person name="Ito T."/>
            <person name="Fujiyama A."/>
            <person name="Inagaki F."/>
            <person name="Takami H."/>
        </authorList>
    </citation>
    <scope>NUCLEOTIDE SEQUENCE</scope>
    <source>
        <strain evidence="1">Expedition CK06-06</strain>
    </source>
</reference>
<dbReference type="Gene3D" id="1.25.40.10">
    <property type="entry name" value="Tetratricopeptide repeat domain"/>
    <property type="match status" value="1"/>
</dbReference>
<dbReference type="EMBL" id="BARS01027987">
    <property type="protein sequence ID" value="GAG03204.1"/>
    <property type="molecule type" value="Genomic_DNA"/>
</dbReference>
<dbReference type="InterPro" id="IPR011990">
    <property type="entry name" value="TPR-like_helical_dom_sf"/>
</dbReference>
<feature type="non-terminal residue" evidence="1">
    <location>
        <position position="265"/>
    </location>
</feature>
<proteinExistence type="predicted"/>
<name>X0UBM5_9ZZZZ</name>
<evidence type="ECO:0000313" key="1">
    <source>
        <dbReference type="EMBL" id="GAG03204.1"/>
    </source>
</evidence>
<comment type="caution">
    <text evidence="1">The sequence shown here is derived from an EMBL/GenBank/DDBJ whole genome shotgun (WGS) entry which is preliminary data.</text>
</comment>
<gene>
    <name evidence="1" type="ORF">S01H1_43909</name>
</gene>
<accession>X0UBM5</accession>
<protein>
    <submittedName>
        <fullName evidence="1">Uncharacterized protein</fullName>
    </submittedName>
</protein>
<organism evidence="1">
    <name type="scientific">marine sediment metagenome</name>
    <dbReference type="NCBI Taxonomy" id="412755"/>
    <lineage>
        <taxon>unclassified sequences</taxon>
        <taxon>metagenomes</taxon>
        <taxon>ecological metagenomes</taxon>
    </lineage>
</organism>
<feature type="non-terminal residue" evidence="1">
    <location>
        <position position="1"/>
    </location>
</feature>
<sequence>LLAARKAATTANNKLSDNTNSRHRCRAAEIVLLLADLLNNPYINTPAEALTALENFEIRFADCPDSIGPALRERILAHRQLKQLPEARQVVQQYLAKSPETAGPVMAKLLETMHNEINAAADRDDSHTVNSIATEAHQLAKTLLDWSGQHPEQVSATDLLTIRVWWAWSLLNAGQPADALKVYGACQPTSQDLLPANAALHIEISLGKAKSLLTLEQADKALPIFMAIWQKLPEHSPNWWRALVGSLESHTRLNNDPNHILQSIR</sequence>
<dbReference type="AlphaFoldDB" id="X0UBM5"/>